<sequence length="271" mass="29447">MGPVNGLPGPLADRSRTAREDAAEAIASEGTGEDVWSAWAGWRSWPEPVLPDGPVVVLAAHPDDEVLGFGGTAARLASSGREVHVVTVTDGEASHPGSRLTPPPVLARRRREELSEALDLLGVNRRRRHRLGLPDTEVGKHETALAQWVGELLRTSGATLCVTPWSGDLHADHEAVGRAGHAAAGAGAIALWQYPVWMWHWAVPEGPRVPWHRCRRLPLAPAELALKKSALRRFRTQIAPLADHPDVILPPEELAHHQRSFETVIVETGPR</sequence>
<name>A0A561V688_9ACTN</name>
<keyword evidence="1" id="KW-0862">Zinc</keyword>
<dbReference type="GO" id="GO:0016811">
    <property type="term" value="F:hydrolase activity, acting on carbon-nitrogen (but not peptide) bonds, in linear amides"/>
    <property type="evidence" value="ECO:0007669"/>
    <property type="project" value="TreeGrafter"/>
</dbReference>
<gene>
    <name evidence="3" type="ORF">FHX80_115633</name>
</gene>
<evidence type="ECO:0000313" key="4">
    <source>
        <dbReference type="Proteomes" id="UP000318186"/>
    </source>
</evidence>
<proteinExistence type="predicted"/>
<accession>A0A561V688</accession>
<dbReference type="AlphaFoldDB" id="A0A561V688"/>
<protein>
    <submittedName>
        <fullName evidence="3">LmbE family N-acetylglucosaminyl deacetylase</fullName>
    </submittedName>
</protein>
<dbReference type="PANTHER" id="PTHR12993:SF29">
    <property type="entry name" value="BLR3841 PROTEIN"/>
    <property type="match status" value="1"/>
</dbReference>
<dbReference type="PANTHER" id="PTHR12993">
    <property type="entry name" value="N-ACETYLGLUCOSAMINYL-PHOSPHATIDYLINOSITOL DE-N-ACETYLASE-RELATED"/>
    <property type="match status" value="1"/>
</dbReference>
<feature type="region of interest" description="Disordered" evidence="2">
    <location>
        <begin position="1"/>
        <end position="31"/>
    </location>
</feature>
<dbReference type="EMBL" id="VIWW01000001">
    <property type="protein sequence ID" value="TWG07129.1"/>
    <property type="molecule type" value="Genomic_DNA"/>
</dbReference>
<organism evidence="3 4">
    <name type="scientific">Streptomyces brevispora</name>
    <dbReference type="NCBI Taxonomy" id="887462"/>
    <lineage>
        <taxon>Bacteria</taxon>
        <taxon>Bacillati</taxon>
        <taxon>Actinomycetota</taxon>
        <taxon>Actinomycetes</taxon>
        <taxon>Kitasatosporales</taxon>
        <taxon>Streptomycetaceae</taxon>
        <taxon>Streptomyces</taxon>
    </lineage>
</organism>
<dbReference type="InterPro" id="IPR024078">
    <property type="entry name" value="LmbE-like_dom_sf"/>
</dbReference>
<evidence type="ECO:0000256" key="1">
    <source>
        <dbReference type="ARBA" id="ARBA00022833"/>
    </source>
</evidence>
<dbReference type="GO" id="GO:0016137">
    <property type="term" value="P:glycoside metabolic process"/>
    <property type="evidence" value="ECO:0007669"/>
    <property type="project" value="UniProtKB-ARBA"/>
</dbReference>
<dbReference type="Proteomes" id="UP000318186">
    <property type="component" value="Unassembled WGS sequence"/>
</dbReference>
<feature type="compositionally biased region" description="Basic and acidic residues" evidence="2">
    <location>
        <begin position="13"/>
        <end position="22"/>
    </location>
</feature>
<reference evidence="3 4" key="1">
    <citation type="submission" date="2019-06" db="EMBL/GenBank/DDBJ databases">
        <title>Sequencing the genomes of 1000 actinobacteria strains.</title>
        <authorList>
            <person name="Klenk H.-P."/>
        </authorList>
    </citation>
    <scope>NUCLEOTIDE SEQUENCE [LARGE SCALE GENOMIC DNA]</scope>
    <source>
        <strain evidence="3 4">DSM 42059</strain>
    </source>
</reference>
<dbReference type="Gene3D" id="3.40.50.10320">
    <property type="entry name" value="LmbE-like"/>
    <property type="match status" value="1"/>
</dbReference>
<dbReference type="Pfam" id="PF02585">
    <property type="entry name" value="PIG-L"/>
    <property type="match status" value="1"/>
</dbReference>
<dbReference type="SUPFAM" id="SSF102588">
    <property type="entry name" value="LmbE-like"/>
    <property type="match status" value="1"/>
</dbReference>
<evidence type="ECO:0000313" key="3">
    <source>
        <dbReference type="EMBL" id="TWG07129.1"/>
    </source>
</evidence>
<evidence type="ECO:0000256" key="2">
    <source>
        <dbReference type="SAM" id="MobiDB-lite"/>
    </source>
</evidence>
<comment type="caution">
    <text evidence="3">The sequence shown here is derived from an EMBL/GenBank/DDBJ whole genome shotgun (WGS) entry which is preliminary data.</text>
</comment>
<dbReference type="InterPro" id="IPR003737">
    <property type="entry name" value="GlcNAc_PI_deacetylase-related"/>
</dbReference>